<reference evidence="2" key="1">
    <citation type="journal article" date="2015" name="Nat. Plants">
        <title>Genome expansion of Arabis alpina linked with retrotransposition and reduced symmetric DNA methylation.</title>
        <authorList>
            <person name="Willing E.M."/>
            <person name="Rawat V."/>
            <person name="Mandakova T."/>
            <person name="Maumus F."/>
            <person name="James G.V."/>
            <person name="Nordstroem K.J."/>
            <person name="Becker C."/>
            <person name="Warthmann N."/>
            <person name="Chica C."/>
            <person name="Szarzynska B."/>
            <person name="Zytnicki M."/>
            <person name="Albani M.C."/>
            <person name="Kiefer C."/>
            <person name="Bergonzi S."/>
            <person name="Castaings L."/>
            <person name="Mateos J.L."/>
            <person name="Berns M.C."/>
            <person name="Bujdoso N."/>
            <person name="Piofczyk T."/>
            <person name="de Lorenzo L."/>
            <person name="Barrero-Sicilia C."/>
            <person name="Mateos I."/>
            <person name="Piednoel M."/>
            <person name="Hagmann J."/>
            <person name="Chen-Min-Tao R."/>
            <person name="Iglesias-Fernandez R."/>
            <person name="Schuster S.C."/>
            <person name="Alonso-Blanco C."/>
            <person name="Roudier F."/>
            <person name="Carbonero P."/>
            <person name="Paz-Ares J."/>
            <person name="Davis S.J."/>
            <person name="Pecinka A."/>
            <person name="Quesneville H."/>
            <person name="Colot V."/>
            <person name="Lysak M.A."/>
            <person name="Weigel D."/>
            <person name="Coupland G."/>
            <person name="Schneeberger K."/>
        </authorList>
    </citation>
    <scope>NUCLEOTIDE SEQUENCE [LARGE SCALE GENOMIC DNA]</scope>
    <source>
        <strain evidence="2">cv. Pajares</strain>
    </source>
</reference>
<keyword evidence="2" id="KW-1185">Reference proteome</keyword>
<evidence type="ECO:0000313" key="2">
    <source>
        <dbReference type="Proteomes" id="UP000029120"/>
    </source>
</evidence>
<gene>
    <name evidence="1" type="ORF">AALP_AAs61386U000100</name>
</gene>
<sequence length="16" mass="1941">MARIKVHELREKSKTD</sequence>
<feature type="non-terminal residue" evidence="1">
    <location>
        <position position="16"/>
    </location>
</feature>
<dbReference type="AlphaFoldDB" id="A0A087FW62"/>
<proteinExistence type="predicted"/>
<organism evidence="1 2">
    <name type="scientific">Arabis alpina</name>
    <name type="common">Alpine rock-cress</name>
    <dbReference type="NCBI Taxonomy" id="50452"/>
    <lineage>
        <taxon>Eukaryota</taxon>
        <taxon>Viridiplantae</taxon>
        <taxon>Streptophyta</taxon>
        <taxon>Embryophyta</taxon>
        <taxon>Tracheophyta</taxon>
        <taxon>Spermatophyta</taxon>
        <taxon>Magnoliopsida</taxon>
        <taxon>eudicotyledons</taxon>
        <taxon>Gunneridae</taxon>
        <taxon>Pentapetalae</taxon>
        <taxon>rosids</taxon>
        <taxon>malvids</taxon>
        <taxon>Brassicales</taxon>
        <taxon>Brassicaceae</taxon>
        <taxon>Arabideae</taxon>
        <taxon>Arabis</taxon>
    </lineage>
</organism>
<dbReference type="Proteomes" id="UP000029120">
    <property type="component" value="Unassembled WGS sequence"/>
</dbReference>
<protein>
    <submittedName>
        <fullName evidence="1">Uncharacterized protein</fullName>
    </submittedName>
</protein>
<accession>A0A087FW62</accession>
<evidence type="ECO:0000313" key="1">
    <source>
        <dbReference type="EMBL" id="KFK21864.1"/>
    </source>
</evidence>
<name>A0A087FW62_ARAAL</name>
<dbReference type="EMBL" id="KL995056">
    <property type="protein sequence ID" value="KFK21864.1"/>
    <property type="molecule type" value="Genomic_DNA"/>
</dbReference>